<dbReference type="InterPro" id="IPR004561">
    <property type="entry name" value="IsoChor_synthase"/>
</dbReference>
<reference evidence="9" key="1">
    <citation type="submission" date="2020-05" db="EMBL/GenBank/DDBJ databases">
        <authorList>
            <person name="Chiriac C."/>
            <person name="Salcher M."/>
            <person name="Ghai R."/>
            <person name="Kavagutti S V."/>
        </authorList>
    </citation>
    <scope>NUCLEOTIDE SEQUENCE</scope>
</reference>
<dbReference type="EC" id="5.4.4.2" evidence="3"/>
<keyword evidence="4" id="KW-0413">Isomerase</keyword>
<dbReference type="Gene3D" id="3.60.120.10">
    <property type="entry name" value="Anthranilate synthase"/>
    <property type="match status" value="1"/>
</dbReference>
<dbReference type="SUPFAM" id="SSF56322">
    <property type="entry name" value="ADC synthase"/>
    <property type="match status" value="1"/>
</dbReference>
<dbReference type="InterPro" id="IPR015890">
    <property type="entry name" value="Chorismate_C"/>
</dbReference>
<sequence>MCATYDAVGLPTTARAPSLGHVHIASSPVNGLPATIRTVGLPSALSSRALLSLLPRTVTTMSWVTTDDDGEDSGLVGWGEAARLEIGGAERFSRAQRWWSQWLSSADAEDDIDLPGTGPVAFASFAFDSQPGSSVVVVPKIVIGRRGGITWLTVVAASSGEAAHAVAETLAALGHPTAVPPAPTGVTYTEGSLSVPEWQTAVGEAVGRIGKGELDKVVLARDVIATADSPIDPRYLLTTLASRFPNCWTFSVDGLIGATPEMLVRRMGDSVTSRVLAGTVRRSSDASSDASLASALLESPKDHAEHEYAVQSVALALATHCTDLDVPSTPRLLRLANVQHLATDVSGVLADGAPVLALAASLHPTAAVCGTPTERAFAVIRELEGMDRGRYAGPVGWMDSRGDGEFGIALRCAAIESDRRLRLFAGCGLVAGSDPDDELAESQAKFRAMRGVLEPL</sequence>
<comment type="catalytic activity">
    <reaction evidence="1">
        <text>chorismate = isochorismate</text>
        <dbReference type="Rhea" id="RHEA:18985"/>
        <dbReference type="ChEBI" id="CHEBI:29748"/>
        <dbReference type="ChEBI" id="CHEBI:29780"/>
        <dbReference type="EC" id="5.4.4.2"/>
    </reaction>
</comment>
<dbReference type="EMBL" id="CAFBND010000012">
    <property type="protein sequence ID" value="CAB4931459.1"/>
    <property type="molecule type" value="Genomic_DNA"/>
</dbReference>
<gene>
    <name evidence="7" type="ORF">UFOPK3268_00234</name>
    <name evidence="8" type="ORF">UFOPK3752_00455</name>
    <name evidence="9" type="ORF">UFOPK4150_00025</name>
</gene>
<dbReference type="PANTHER" id="PTHR42839:SF2">
    <property type="entry name" value="ISOCHORISMATE SYNTHASE ENTC"/>
    <property type="match status" value="1"/>
</dbReference>
<name>A0A6J7QIB5_9ZZZZ</name>
<evidence type="ECO:0000256" key="1">
    <source>
        <dbReference type="ARBA" id="ARBA00000799"/>
    </source>
</evidence>
<evidence type="ECO:0000259" key="6">
    <source>
        <dbReference type="Pfam" id="PF00425"/>
    </source>
</evidence>
<evidence type="ECO:0000313" key="8">
    <source>
        <dbReference type="EMBL" id="CAB4931459.1"/>
    </source>
</evidence>
<proteinExistence type="inferred from homology"/>
<dbReference type="NCBIfam" id="TIGR00543">
    <property type="entry name" value="isochor_syn"/>
    <property type="match status" value="1"/>
</dbReference>
<dbReference type="AlphaFoldDB" id="A0A6J7QIB5"/>
<organism evidence="9">
    <name type="scientific">freshwater metagenome</name>
    <dbReference type="NCBI Taxonomy" id="449393"/>
    <lineage>
        <taxon>unclassified sequences</taxon>
        <taxon>metagenomes</taxon>
        <taxon>ecological metagenomes</taxon>
    </lineage>
</organism>
<evidence type="ECO:0000256" key="3">
    <source>
        <dbReference type="ARBA" id="ARBA00012824"/>
    </source>
</evidence>
<evidence type="ECO:0000256" key="5">
    <source>
        <dbReference type="ARBA" id="ARBA00041564"/>
    </source>
</evidence>
<dbReference type="EMBL" id="CAFBPU010000001">
    <property type="protein sequence ID" value="CAB5017367.1"/>
    <property type="molecule type" value="Genomic_DNA"/>
</dbReference>
<dbReference type="GO" id="GO:0008909">
    <property type="term" value="F:isochorismate synthase activity"/>
    <property type="evidence" value="ECO:0007669"/>
    <property type="project" value="UniProtKB-EC"/>
</dbReference>
<dbReference type="InterPro" id="IPR005801">
    <property type="entry name" value="ADC_synthase"/>
</dbReference>
<evidence type="ECO:0000256" key="4">
    <source>
        <dbReference type="ARBA" id="ARBA00023235"/>
    </source>
</evidence>
<feature type="domain" description="Chorismate-utilising enzyme C-terminal" evidence="6">
    <location>
        <begin position="197"/>
        <end position="445"/>
    </location>
</feature>
<evidence type="ECO:0000313" key="7">
    <source>
        <dbReference type="EMBL" id="CAB4846526.1"/>
    </source>
</evidence>
<evidence type="ECO:0000313" key="9">
    <source>
        <dbReference type="EMBL" id="CAB5017367.1"/>
    </source>
</evidence>
<comment type="similarity">
    <text evidence="2">Belongs to the isochorismate synthase family.</text>
</comment>
<accession>A0A6J7QIB5</accession>
<dbReference type="PANTHER" id="PTHR42839">
    <property type="entry name" value="ISOCHORISMATE SYNTHASE ENTC"/>
    <property type="match status" value="1"/>
</dbReference>
<dbReference type="EMBL" id="CAFBIZ010000016">
    <property type="protein sequence ID" value="CAB4846526.1"/>
    <property type="molecule type" value="Genomic_DNA"/>
</dbReference>
<protein>
    <recommendedName>
        <fullName evidence="3">isochorismate synthase</fullName>
        <ecNumber evidence="3">5.4.4.2</ecNumber>
    </recommendedName>
    <alternativeName>
        <fullName evidence="5">Isochorismate mutase</fullName>
    </alternativeName>
</protein>
<dbReference type="Pfam" id="PF00425">
    <property type="entry name" value="Chorismate_bind"/>
    <property type="match status" value="1"/>
</dbReference>
<evidence type="ECO:0000256" key="2">
    <source>
        <dbReference type="ARBA" id="ARBA00005297"/>
    </source>
</evidence>